<reference evidence="4" key="1">
    <citation type="submission" date="2013-12" db="EMBL/GenBank/DDBJ databases">
        <title>The Genome Sequence of Aphanomyces invadans NJM9701.</title>
        <authorList>
            <consortium name="The Broad Institute Genomics Platform"/>
            <person name="Russ C."/>
            <person name="Tyler B."/>
            <person name="van West P."/>
            <person name="Dieguez-Uribeondo J."/>
            <person name="Young S.K."/>
            <person name="Zeng Q."/>
            <person name="Gargeya S."/>
            <person name="Fitzgerald M."/>
            <person name="Abouelleil A."/>
            <person name="Alvarado L."/>
            <person name="Chapman S.B."/>
            <person name="Gainer-Dewar J."/>
            <person name="Goldberg J."/>
            <person name="Griggs A."/>
            <person name="Gujja S."/>
            <person name="Hansen M."/>
            <person name="Howarth C."/>
            <person name="Imamovic A."/>
            <person name="Ireland A."/>
            <person name="Larimer J."/>
            <person name="McCowan C."/>
            <person name="Murphy C."/>
            <person name="Pearson M."/>
            <person name="Poon T.W."/>
            <person name="Priest M."/>
            <person name="Roberts A."/>
            <person name="Saif S."/>
            <person name="Shea T."/>
            <person name="Sykes S."/>
            <person name="Wortman J."/>
            <person name="Nusbaum C."/>
            <person name="Birren B."/>
        </authorList>
    </citation>
    <scope>NUCLEOTIDE SEQUENCE [LARGE SCALE GENOMIC DNA]</scope>
    <source>
        <strain evidence="4">NJM9701</strain>
    </source>
</reference>
<dbReference type="Pfam" id="PF13359">
    <property type="entry name" value="DDE_Tnp_4"/>
    <property type="match status" value="1"/>
</dbReference>
<keyword evidence="2" id="KW-0479">Metal-binding</keyword>
<dbReference type="RefSeq" id="XP_008880035.1">
    <property type="nucleotide sequence ID" value="XM_008881813.1"/>
</dbReference>
<dbReference type="EMBL" id="KI914011">
    <property type="protein sequence ID" value="ETV91407.1"/>
    <property type="molecule type" value="Genomic_DNA"/>
</dbReference>
<dbReference type="AlphaFoldDB" id="A0A024TDN2"/>
<evidence type="ECO:0000256" key="1">
    <source>
        <dbReference type="ARBA" id="ARBA00001968"/>
    </source>
</evidence>
<evidence type="ECO:0000259" key="3">
    <source>
        <dbReference type="Pfam" id="PF13359"/>
    </source>
</evidence>
<dbReference type="OrthoDB" id="76654at2759"/>
<name>A0A024TDN2_9STRA</name>
<feature type="domain" description="DDE Tnp4" evidence="3">
    <location>
        <begin position="132"/>
        <end position="194"/>
    </location>
</feature>
<comment type="cofactor">
    <cofactor evidence="1">
        <name>a divalent metal cation</name>
        <dbReference type="ChEBI" id="CHEBI:60240"/>
    </cofactor>
</comment>
<dbReference type="VEuPathDB" id="FungiDB:H310_14074"/>
<evidence type="ECO:0000313" key="4">
    <source>
        <dbReference type="EMBL" id="ETV91407.1"/>
    </source>
</evidence>
<dbReference type="GeneID" id="20091124"/>
<evidence type="ECO:0000256" key="2">
    <source>
        <dbReference type="ARBA" id="ARBA00022723"/>
    </source>
</evidence>
<sequence length="228" mass="26191">MSTKFGRSRSSLCEIFLHVINELYDRWGSLLYLNKKLLAQNMDRYCDAVTAKGALLSNLFGFIDGTKLQTCRISSTGSGENLQRQVYSGHKRIHCLNYQAVTAPDGICLYFFGPVEGRRHLMEQFANDRSFLKGNSLTAERQEFNKWMSRVRQSVEWNFKMLKSLWAIITFKTLSKIRLSPVVIVVAVAMLLTNCHCCHFEGNQISQFFGLKPPTVREYLDTLEKIDI</sequence>
<accession>A0A024TDN2</accession>
<dbReference type="GO" id="GO:0046872">
    <property type="term" value="F:metal ion binding"/>
    <property type="evidence" value="ECO:0007669"/>
    <property type="project" value="UniProtKB-KW"/>
</dbReference>
<protein>
    <recommendedName>
        <fullName evidence="3">DDE Tnp4 domain-containing protein</fullName>
    </recommendedName>
</protein>
<organism evidence="4">
    <name type="scientific">Aphanomyces invadans</name>
    <dbReference type="NCBI Taxonomy" id="157072"/>
    <lineage>
        <taxon>Eukaryota</taxon>
        <taxon>Sar</taxon>
        <taxon>Stramenopiles</taxon>
        <taxon>Oomycota</taxon>
        <taxon>Saprolegniomycetes</taxon>
        <taxon>Saprolegniales</taxon>
        <taxon>Verrucalvaceae</taxon>
        <taxon>Aphanomyces</taxon>
    </lineage>
</organism>
<dbReference type="InterPro" id="IPR027806">
    <property type="entry name" value="HARBI1_dom"/>
</dbReference>
<gene>
    <name evidence="4" type="ORF">H310_14074</name>
</gene>
<proteinExistence type="predicted"/>